<evidence type="ECO:0000313" key="5">
    <source>
        <dbReference type="EMBL" id="CAF1092217.1"/>
    </source>
</evidence>
<dbReference type="CDD" id="cd04280">
    <property type="entry name" value="ZnMc_astacin_like"/>
    <property type="match status" value="1"/>
</dbReference>
<keyword evidence="1 2" id="KW-0482">Metalloprotease</keyword>
<gene>
    <name evidence="5" type="ORF">EDS130_LOCUS19540</name>
    <name evidence="4" type="ORF">XAT740_LOCUS16586</name>
</gene>
<feature type="active site" evidence="1">
    <location>
        <position position="124"/>
    </location>
</feature>
<evidence type="ECO:0000313" key="4">
    <source>
        <dbReference type="EMBL" id="CAF1066774.1"/>
    </source>
</evidence>
<keyword evidence="1 2" id="KW-0862">Zinc</keyword>
<feature type="disulfide bond" evidence="1">
    <location>
        <begin position="93"/>
        <end position="115"/>
    </location>
</feature>
<dbReference type="EMBL" id="CAJNOJ010000094">
    <property type="protein sequence ID" value="CAF1092217.1"/>
    <property type="molecule type" value="Genomic_DNA"/>
</dbReference>
<keyword evidence="1 2" id="KW-0645">Protease</keyword>
<feature type="chain" id="PRO_5035953074" description="Metalloendopeptidase" evidence="2">
    <location>
        <begin position="19"/>
        <end position="230"/>
    </location>
</feature>
<evidence type="ECO:0000256" key="1">
    <source>
        <dbReference type="PROSITE-ProRule" id="PRU01211"/>
    </source>
</evidence>
<proteinExistence type="predicted"/>
<dbReference type="OrthoDB" id="291007at2759"/>
<feature type="binding site" evidence="1">
    <location>
        <position position="127"/>
    </location>
    <ligand>
        <name>Zn(2+)</name>
        <dbReference type="ChEBI" id="CHEBI:29105"/>
        <note>catalytic</note>
    </ligand>
</feature>
<dbReference type="Proteomes" id="UP000663828">
    <property type="component" value="Unassembled WGS sequence"/>
</dbReference>
<feature type="binding site" evidence="1">
    <location>
        <position position="133"/>
    </location>
    <ligand>
        <name>Zn(2+)</name>
        <dbReference type="ChEBI" id="CHEBI:29105"/>
        <note>catalytic</note>
    </ligand>
</feature>
<reference evidence="4" key="1">
    <citation type="submission" date="2021-02" db="EMBL/GenBank/DDBJ databases">
        <authorList>
            <person name="Nowell W R."/>
        </authorList>
    </citation>
    <scope>NUCLEOTIDE SEQUENCE</scope>
</reference>
<protein>
    <recommendedName>
        <fullName evidence="2">Metalloendopeptidase</fullName>
        <ecNumber evidence="2">3.4.24.-</ecNumber>
    </recommendedName>
</protein>
<dbReference type="SUPFAM" id="SSF55486">
    <property type="entry name" value="Metalloproteases ('zincins'), catalytic domain"/>
    <property type="match status" value="1"/>
</dbReference>
<keyword evidence="1" id="KW-1015">Disulfide bond</keyword>
<dbReference type="InterPro" id="IPR006026">
    <property type="entry name" value="Peptidase_Metallo"/>
</dbReference>
<dbReference type="GO" id="GO:0006508">
    <property type="term" value="P:proteolysis"/>
    <property type="evidence" value="ECO:0007669"/>
    <property type="project" value="UniProtKB-KW"/>
</dbReference>
<feature type="binding site" evidence="1">
    <location>
        <position position="123"/>
    </location>
    <ligand>
        <name>Zn(2+)</name>
        <dbReference type="ChEBI" id="CHEBI:29105"/>
        <note>catalytic</note>
    </ligand>
</feature>
<comment type="caution">
    <text evidence="4">The sequence shown here is derived from an EMBL/GenBank/DDBJ whole genome shotgun (WGS) entry which is preliminary data.</text>
</comment>
<comment type="caution">
    <text evidence="1">Lacks conserved residue(s) required for the propagation of feature annotation.</text>
</comment>
<dbReference type="SMART" id="SM00235">
    <property type="entry name" value="ZnMc"/>
    <property type="match status" value="1"/>
</dbReference>
<feature type="signal peptide" evidence="2">
    <location>
        <begin position="1"/>
        <end position="18"/>
    </location>
</feature>
<dbReference type="EMBL" id="CAJNOR010001060">
    <property type="protein sequence ID" value="CAF1066774.1"/>
    <property type="molecule type" value="Genomic_DNA"/>
</dbReference>
<keyword evidence="1 2" id="KW-0479">Metal-binding</keyword>
<keyword evidence="1 2" id="KW-0378">Hydrolase</keyword>
<dbReference type="InterPro" id="IPR001506">
    <property type="entry name" value="Peptidase_M12A"/>
</dbReference>
<dbReference type="InterPro" id="IPR024079">
    <property type="entry name" value="MetalloPept_cat_dom_sf"/>
</dbReference>
<dbReference type="GO" id="GO:0004222">
    <property type="term" value="F:metalloendopeptidase activity"/>
    <property type="evidence" value="ECO:0007669"/>
    <property type="project" value="UniProtKB-UniRule"/>
</dbReference>
<dbReference type="AlphaFoldDB" id="A0A814LQ47"/>
<dbReference type="Gene3D" id="3.40.390.10">
    <property type="entry name" value="Collagenase (Catalytic Domain)"/>
    <property type="match status" value="1"/>
</dbReference>
<dbReference type="PRINTS" id="PR00480">
    <property type="entry name" value="ASTACIN"/>
</dbReference>
<dbReference type="PROSITE" id="PS51864">
    <property type="entry name" value="ASTACIN"/>
    <property type="match status" value="1"/>
</dbReference>
<name>A0A814LQ47_ADIRI</name>
<dbReference type="PANTHER" id="PTHR10127:SF850">
    <property type="entry name" value="METALLOENDOPEPTIDASE"/>
    <property type="match status" value="1"/>
</dbReference>
<dbReference type="GO" id="GO:0008270">
    <property type="term" value="F:zinc ion binding"/>
    <property type="evidence" value="ECO:0007669"/>
    <property type="project" value="UniProtKB-UniRule"/>
</dbReference>
<dbReference type="PANTHER" id="PTHR10127">
    <property type="entry name" value="DISCOIDIN, CUB, EGF, LAMININ , AND ZINC METALLOPROTEASE DOMAIN CONTAINING"/>
    <property type="match status" value="1"/>
</dbReference>
<evidence type="ECO:0000313" key="6">
    <source>
        <dbReference type="Proteomes" id="UP000663828"/>
    </source>
</evidence>
<dbReference type="Proteomes" id="UP000663852">
    <property type="component" value="Unassembled WGS sequence"/>
</dbReference>
<comment type="cofactor">
    <cofactor evidence="1 2">
        <name>Zn(2+)</name>
        <dbReference type="ChEBI" id="CHEBI:29105"/>
    </cofactor>
    <text evidence="1 2">Binds 1 zinc ion per subunit.</text>
</comment>
<organism evidence="4 6">
    <name type="scientific">Adineta ricciae</name>
    <name type="common">Rotifer</name>
    <dbReference type="NCBI Taxonomy" id="249248"/>
    <lineage>
        <taxon>Eukaryota</taxon>
        <taxon>Metazoa</taxon>
        <taxon>Spiralia</taxon>
        <taxon>Gnathifera</taxon>
        <taxon>Rotifera</taxon>
        <taxon>Eurotatoria</taxon>
        <taxon>Bdelloidea</taxon>
        <taxon>Adinetida</taxon>
        <taxon>Adinetidae</taxon>
        <taxon>Adineta</taxon>
    </lineage>
</organism>
<evidence type="ECO:0000256" key="2">
    <source>
        <dbReference type="RuleBase" id="RU361183"/>
    </source>
</evidence>
<accession>A0A814LQ47</accession>
<keyword evidence="6" id="KW-1185">Reference proteome</keyword>
<dbReference type="EC" id="3.4.24.-" evidence="2"/>
<dbReference type="InterPro" id="IPR034035">
    <property type="entry name" value="Astacin-like_dom"/>
</dbReference>
<feature type="domain" description="Peptidase M12A" evidence="3">
    <location>
        <begin position="28"/>
        <end position="230"/>
    </location>
</feature>
<sequence length="230" mass="26279">MLRVLSVIICCLIISSHAFQCHYRHTKRAELEGIQKWPDNTVFYEIDDVYPPSEKQLIVDSLTELTTKTGNCVRFVPRTNQPDYVRVLNKDGCWSGVGKSWSGGLQELSLDRSGCMTKDTIIHEFLHSLGFNHEQTRPDRDQYIKVLYENIEPKNKHNFDKNQAAAFQSVGLPYDFNSIMHYTYNSFSTNGLPVMVTADGASKDWRYTMGTGNVLTESDIYKVKKIYGCA</sequence>
<keyword evidence="2" id="KW-0732">Signal</keyword>
<dbReference type="Pfam" id="PF01400">
    <property type="entry name" value="Astacin"/>
    <property type="match status" value="1"/>
</dbReference>
<evidence type="ECO:0000259" key="3">
    <source>
        <dbReference type="PROSITE" id="PS51864"/>
    </source>
</evidence>